<comment type="caution">
    <text evidence="1">The sequence shown here is derived from an EMBL/GenBank/DDBJ whole genome shotgun (WGS) entry which is preliminary data.</text>
</comment>
<reference evidence="1" key="1">
    <citation type="journal article" date="2015" name="Nature">
        <title>Complex archaea that bridge the gap between prokaryotes and eukaryotes.</title>
        <authorList>
            <person name="Spang A."/>
            <person name="Saw J.H."/>
            <person name="Jorgensen S.L."/>
            <person name="Zaremba-Niedzwiedzka K."/>
            <person name="Martijn J."/>
            <person name="Lind A.E."/>
            <person name="van Eijk R."/>
            <person name="Schleper C."/>
            <person name="Guy L."/>
            <person name="Ettema T.J."/>
        </authorList>
    </citation>
    <scope>NUCLEOTIDE SEQUENCE</scope>
</reference>
<gene>
    <name evidence="1" type="ORF">LCGC14_0776790</name>
</gene>
<dbReference type="Gene3D" id="1.10.10.1400">
    <property type="entry name" value="Terminase, small subunit, N-terminal DNA-binding domain, HTH motif"/>
    <property type="match status" value="1"/>
</dbReference>
<dbReference type="EMBL" id="LAZR01001987">
    <property type="protein sequence ID" value="KKN36135.1"/>
    <property type="molecule type" value="Genomic_DNA"/>
</dbReference>
<dbReference type="Pfam" id="PF03592">
    <property type="entry name" value="Terminase_2"/>
    <property type="match status" value="1"/>
</dbReference>
<accession>A0A0F9PWX1</accession>
<sequence>MSKPKKKLNARRRRFVEHYTNPNPKAKTFGNGTRTAIAAGYSEHTAKQGGSQVLANIDVQHEIQRVLDAAGATEERCAEVLTAGLEAKDTKVFCQDGEVVYSEALIDFAERRLTAAEVLKLRGRYPTNRTVERLELLRIQNTLIVVPGGLPEPEEKAKQVRQLTD</sequence>
<name>A0A0F9PWX1_9ZZZZ</name>
<evidence type="ECO:0000313" key="1">
    <source>
        <dbReference type="EMBL" id="KKN36135.1"/>
    </source>
</evidence>
<evidence type="ECO:0008006" key="2">
    <source>
        <dbReference type="Google" id="ProtNLM"/>
    </source>
</evidence>
<organism evidence="1">
    <name type="scientific">marine sediment metagenome</name>
    <dbReference type="NCBI Taxonomy" id="412755"/>
    <lineage>
        <taxon>unclassified sequences</taxon>
        <taxon>metagenomes</taxon>
        <taxon>ecological metagenomes</taxon>
    </lineage>
</organism>
<dbReference type="GO" id="GO:0051276">
    <property type="term" value="P:chromosome organization"/>
    <property type="evidence" value="ECO:0007669"/>
    <property type="project" value="InterPro"/>
</dbReference>
<dbReference type="InterPro" id="IPR005335">
    <property type="entry name" value="Terminase_ssu"/>
</dbReference>
<proteinExistence type="predicted"/>
<protein>
    <recommendedName>
        <fullName evidence="2">Terminase small subunit</fullName>
    </recommendedName>
</protein>
<dbReference type="InterPro" id="IPR038713">
    <property type="entry name" value="Terminase_Gp1_N_sf"/>
</dbReference>
<dbReference type="AlphaFoldDB" id="A0A0F9PWX1"/>